<dbReference type="InterPro" id="IPR043129">
    <property type="entry name" value="ATPase_NBD"/>
</dbReference>
<name>A0A8K1X2Y1_ERISI</name>
<dbReference type="AlphaFoldDB" id="A0A8K1X2Y1"/>
<evidence type="ECO:0000256" key="1">
    <source>
        <dbReference type="SAM" id="MobiDB-lite"/>
    </source>
</evidence>
<feature type="region of interest" description="Disordered" evidence="1">
    <location>
        <begin position="1"/>
        <end position="20"/>
    </location>
</feature>
<accession>A0A8K1X2Y1</accession>
<feature type="compositionally biased region" description="Polar residues" evidence="1">
    <location>
        <begin position="57"/>
        <end position="73"/>
    </location>
</feature>
<dbReference type="OrthoDB" id="419537at2759"/>
<sequence length="73" mass="7492">MEHLISSYAPGRSFDLRQAHDGSGKGAALIAAIAQRLKTHEADSGSAKKSKKTSAANHVSSASTKLSNGVSAQ</sequence>
<protein>
    <submittedName>
        <fullName evidence="2">Hexokinase</fullName>
    </submittedName>
</protein>
<feature type="region of interest" description="Disordered" evidence="1">
    <location>
        <begin position="39"/>
        <end position="73"/>
    </location>
</feature>
<evidence type="ECO:0000313" key="2">
    <source>
        <dbReference type="EMBL" id="UGW01547.1"/>
    </source>
</evidence>
<dbReference type="SUPFAM" id="SSF53067">
    <property type="entry name" value="Actin-like ATPase domain"/>
    <property type="match status" value="1"/>
</dbReference>
<dbReference type="Gene3D" id="3.40.367.20">
    <property type="match status" value="1"/>
</dbReference>
<organism evidence="2">
    <name type="scientific">Eriocheir sinensis</name>
    <name type="common">Chinese mitten crab</name>
    <dbReference type="NCBI Taxonomy" id="95602"/>
    <lineage>
        <taxon>Eukaryota</taxon>
        <taxon>Metazoa</taxon>
        <taxon>Ecdysozoa</taxon>
        <taxon>Arthropoda</taxon>
        <taxon>Crustacea</taxon>
        <taxon>Multicrustacea</taxon>
        <taxon>Malacostraca</taxon>
        <taxon>Eumalacostraca</taxon>
        <taxon>Eucarida</taxon>
        <taxon>Decapoda</taxon>
        <taxon>Pleocyemata</taxon>
        <taxon>Brachyura</taxon>
        <taxon>Eubrachyura</taxon>
        <taxon>Grapsoidea</taxon>
        <taxon>Varunidae</taxon>
        <taxon>Eriocheir</taxon>
    </lineage>
</organism>
<reference evidence="2" key="1">
    <citation type="submission" date="2020-09" db="EMBL/GenBank/DDBJ databases">
        <authorList>
            <person name="Wang J."/>
            <person name="Fu S."/>
            <person name="Xu Z."/>
            <person name="Cheng J."/>
            <person name="Shi M."/>
            <person name="Fan N."/>
            <person name="Song J."/>
            <person name="Tian X."/>
            <person name="Cheng J."/>
            <person name="Ni S."/>
            <person name="He Y."/>
            <person name="Wenwen W."/>
            <person name="Li F."/>
            <person name="Peng H."/>
            <person name="Wang B."/>
            <person name="Wang H."/>
            <person name="Lu X."/>
            <person name="Ma Y."/>
            <person name="Liang G."/>
        </authorList>
    </citation>
    <scope>NUCLEOTIDE SEQUENCE</scope>
</reference>
<proteinExistence type="evidence at transcript level"/>
<dbReference type="EMBL" id="MT989437">
    <property type="protein sequence ID" value="UGW01547.1"/>
    <property type="molecule type" value="mRNA"/>
</dbReference>